<dbReference type="AlphaFoldDB" id="A0A6A4VPR5"/>
<sequence length="295" mass="33076">MVDGRYEVKLPWKEGAASDLMDNREAAEARLSGLVRKLDKEPDLRERYNAALRLVVRGPLLASVRHKARINIQKPKLPHWEKARFQRLTKPRLPDPVDARLAPHAGCFHAVEVPPAREDNPLEVLIGKQLRKTCENSRLIIFFHRNSITLTEVHKAWQMLKRAGFTYHKLFNNRIAGHAFSETRLSPVLQLCRSHTALVTCPEPRVAQLLSLQKRLPQLVVIGGVVEDRFMSVADLERYAQLPSVDALRAQFCHLLSAQAAGLSASLGHHQAALVRSLAAYSEPAAAGRQGQEES</sequence>
<comment type="similarity">
    <text evidence="1">Belongs to the universal ribosomal protein uL10 family.</text>
</comment>
<comment type="caution">
    <text evidence="4">The sequence shown here is derived from an EMBL/GenBank/DDBJ whole genome shotgun (WGS) entry which is preliminary data.</text>
</comment>
<dbReference type="OrthoDB" id="360689at2759"/>
<name>A0A6A4VPR5_AMPAM</name>
<reference evidence="4 5" key="1">
    <citation type="submission" date="2019-07" db="EMBL/GenBank/DDBJ databases">
        <title>Draft genome assembly of a fouling barnacle, Amphibalanus amphitrite (Darwin, 1854): The first reference genome for Thecostraca.</title>
        <authorList>
            <person name="Kim W."/>
        </authorList>
    </citation>
    <scope>NUCLEOTIDE SEQUENCE [LARGE SCALE GENOMIC DNA]</scope>
    <source>
        <strain evidence="4">SNU_AA5</strain>
        <tissue evidence="4">Soma without cirri and trophi</tissue>
    </source>
</reference>
<evidence type="ECO:0000313" key="5">
    <source>
        <dbReference type="Proteomes" id="UP000440578"/>
    </source>
</evidence>
<dbReference type="SUPFAM" id="SSF160369">
    <property type="entry name" value="Ribosomal protein L10-like"/>
    <property type="match status" value="1"/>
</dbReference>
<dbReference type="Gene3D" id="3.30.70.1730">
    <property type="match status" value="1"/>
</dbReference>
<dbReference type="GO" id="GO:0005840">
    <property type="term" value="C:ribosome"/>
    <property type="evidence" value="ECO:0007669"/>
    <property type="project" value="UniProtKB-KW"/>
</dbReference>
<dbReference type="InterPro" id="IPR043141">
    <property type="entry name" value="Ribosomal_uL10-like_sf"/>
</dbReference>
<dbReference type="PANTHER" id="PTHR11560">
    <property type="entry name" value="39S RIBOSOMAL PROTEIN L10, MITOCHONDRIAL"/>
    <property type="match status" value="1"/>
</dbReference>
<protein>
    <recommendedName>
        <fullName evidence="2">Large ribosomal subunit protein uL10m</fullName>
    </recommendedName>
    <alternativeName>
        <fullName evidence="3">39S ribosomal protein L10, mitochondrial</fullName>
    </alternativeName>
</protein>
<dbReference type="InterPro" id="IPR047865">
    <property type="entry name" value="Ribosomal_uL10_bac_type"/>
</dbReference>
<proteinExistence type="inferred from homology"/>
<evidence type="ECO:0000256" key="1">
    <source>
        <dbReference type="ARBA" id="ARBA00008889"/>
    </source>
</evidence>
<organism evidence="4 5">
    <name type="scientific">Amphibalanus amphitrite</name>
    <name type="common">Striped barnacle</name>
    <name type="synonym">Balanus amphitrite</name>
    <dbReference type="NCBI Taxonomy" id="1232801"/>
    <lineage>
        <taxon>Eukaryota</taxon>
        <taxon>Metazoa</taxon>
        <taxon>Ecdysozoa</taxon>
        <taxon>Arthropoda</taxon>
        <taxon>Crustacea</taxon>
        <taxon>Multicrustacea</taxon>
        <taxon>Cirripedia</taxon>
        <taxon>Thoracica</taxon>
        <taxon>Thoracicalcarea</taxon>
        <taxon>Balanomorpha</taxon>
        <taxon>Balanoidea</taxon>
        <taxon>Balanidae</taxon>
        <taxon>Amphibalaninae</taxon>
        <taxon>Amphibalanus</taxon>
    </lineage>
</organism>
<keyword evidence="5" id="KW-1185">Reference proteome</keyword>
<evidence type="ECO:0000313" key="4">
    <source>
        <dbReference type="EMBL" id="KAF0296596.1"/>
    </source>
</evidence>
<keyword evidence="4" id="KW-0687">Ribonucleoprotein</keyword>
<evidence type="ECO:0000256" key="3">
    <source>
        <dbReference type="ARBA" id="ARBA00035716"/>
    </source>
</evidence>
<dbReference type="Proteomes" id="UP000440578">
    <property type="component" value="Unassembled WGS sequence"/>
</dbReference>
<gene>
    <name evidence="4" type="primary">mRpL10_3</name>
    <name evidence="4" type="ORF">FJT64_005961</name>
</gene>
<keyword evidence="4" id="KW-0689">Ribosomal protein</keyword>
<evidence type="ECO:0000256" key="2">
    <source>
        <dbReference type="ARBA" id="ARBA00035707"/>
    </source>
</evidence>
<dbReference type="EMBL" id="VIIS01001548">
    <property type="protein sequence ID" value="KAF0296596.1"/>
    <property type="molecule type" value="Genomic_DNA"/>
</dbReference>
<accession>A0A6A4VPR5</accession>